<dbReference type="InterPro" id="IPR051816">
    <property type="entry name" value="Glycosyl_Hydrolase_31"/>
</dbReference>
<evidence type="ECO:0000313" key="3">
    <source>
        <dbReference type="Proteomes" id="UP001194098"/>
    </source>
</evidence>
<reference evidence="2" key="2">
    <citation type="journal article" date="2022" name="Nat. Biotechnol.">
        <title>Carbon-negative production of acetone and isopropanol by gas fermentation at industrial pilot scale.</title>
        <authorList>
            <person name="Liew F.E."/>
            <person name="Nogle R."/>
            <person name="Abdalla T."/>
            <person name="Rasor B.J."/>
            <person name="Canter C."/>
            <person name="Jensen R.O."/>
            <person name="Wang L."/>
            <person name="Strutz J."/>
            <person name="Chirania P."/>
            <person name="De Tissera S."/>
            <person name="Mueller A.P."/>
            <person name="Ruan Z."/>
            <person name="Gao A."/>
            <person name="Tran L."/>
            <person name="Engle N.L."/>
            <person name="Bromley J.C."/>
            <person name="Daniell J."/>
            <person name="Conrado R."/>
            <person name="Tschaplinski T.J."/>
            <person name="Giannone R.J."/>
            <person name="Hettich R.L."/>
            <person name="Karim A.S."/>
            <person name="Simpson S.D."/>
            <person name="Brown S.D."/>
            <person name="Leang C."/>
            <person name="Jewett M.C."/>
            <person name="Kopke M."/>
        </authorList>
    </citation>
    <scope>NUCLEOTIDE SEQUENCE</scope>
    <source>
        <strain evidence="2">DJ015</strain>
    </source>
</reference>
<dbReference type="Proteomes" id="UP001194098">
    <property type="component" value="Unassembled WGS sequence"/>
</dbReference>
<evidence type="ECO:0000313" key="2">
    <source>
        <dbReference type="EMBL" id="MBC2478174.1"/>
    </source>
</evidence>
<dbReference type="AlphaFoldDB" id="A0AAW3WH03"/>
<sequence>SHDKLCWDIGDQYMFGPEILVAPILYKGSTSRKVYLPEGAKWKDVNNGQILTGGQWINYDAPLEIIPVFLKNDADIL</sequence>
<dbReference type="SUPFAM" id="SSF51011">
    <property type="entry name" value="Glycosyl hydrolase domain"/>
    <property type="match status" value="1"/>
</dbReference>
<name>A0AAW3WH03_CLOBE</name>
<reference evidence="2" key="1">
    <citation type="submission" date="2020-04" db="EMBL/GenBank/DDBJ databases">
        <authorList>
            <person name="Brown S."/>
        </authorList>
    </citation>
    <scope>NUCLEOTIDE SEQUENCE</scope>
    <source>
        <strain evidence="2">DJ015</strain>
    </source>
</reference>
<dbReference type="PANTHER" id="PTHR43863:SF2">
    <property type="entry name" value="MALTASE-GLUCOAMYLASE"/>
    <property type="match status" value="1"/>
</dbReference>
<dbReference type="Gene3D" id="2.60.40.1180">
    <property type="entry name" value="Golgi alpha-mannosidase II"/>
    <property type="match status" value="1"/>
</dbReference>
<accession>A0AAW3WH03</accession>
<dbReference type="InterPro" id="IPR013780">
    <property type="entry name" value="Glyco_hydro_b"/>
</dbReference>
<feature type="domain" description="Glycosyl hydrolase family 31 C-terminal" evidence="1">
    <location>
        <begin position="2"/>
        <end position="73"/>
    </location>
</feature>
<organism evidence="2 3">
    <name type="scientific">Clostridium beijerinckii</name>
    <name type="common">Clostridium MP</name>
    <dbReference type="NCBI Taxonomy" id="1520"/>
    <lineage>
        <taxon>Bacteria</taxon>
        <taxon>Bacillati</taxon>
        <taxon>Bacillota</taxon>
        <taxon>Clostridia</taxon>
        <taxon>Eubacteriales</taxon>
        <taxon>Clostridiaceae</taxon>
        <taxon>Clostridium</taxon>
    </lineage>
</organism>
<dbReference type="Pfam" id="PF21365">
    <property type="entry name" value="Glyco_hydro_31_3rd"/>
    <property type="match status" value="1"/>
</dbReference>
<proteinExistence type="predicted"/>
<protein>
    <submittedName>
        <fullName evidence="2">Family 31 glucosidase</fullName>
    </submittedName>
</protein>
<dbReference type="EMBL" id="JABAGV010000264">
    <property type="protein sequence ID" value="MBC2478174.1"/>
    <property type="molecule type" value="Genomic_DNA"/>
</dbReference>
<feature type="non-terminal residue" evidence="2">
    <location>
        <position position="1"/>
    </location>
</feature>
<dbReference type="InterPro" id="IPR048395">
    <property type="entry name" value="Glyco_hydro_31_C"/>
</dbReference>
<dbReference type="PANTHER" id="PTHR43863">
    <property type="entry name" value="HYDROLASE, PUTATIVE (AFU_ORTHOLOGUE AFUA_1G03140)-RELATED"/>
    <property type="match status" value="1"/>
</dbReference>
<gene>
    <name evidence="2" type="ORF">HGI39_26590</name>
</gene>
<evidence type="ECO:0000259" key="1">
    <source>
        <dbReference type="Pfam" id="PF21365"/>
    </source>
</evidence>
<comment type="caution">
    <text evidence="2">The sequence shown here is derived from an EMBL/GenBank/DDBJ whole genome shotgun (WGS) entry which is preliminary data.</text>
</comment>